<accession>A0A2I0VY70</accession>
<sequence length="112" mass="12477">MPSPAQLLVPKELKFSDNKSGVLKDKNKKSRISKECHVKEVSLIGPLQKMPGIRRSKKLNEELVSSSIEQMVNVVDKSVDGKLKELDLVDQWQEVFSETFCGGDASSLVNYA</sequence>
<reference evidence="1 2" key="2">
    <citation type="journal article" date="2017" name="Nature">
        <title>The Apostasia genome and the evolution of orchids.</title>
        <authorList>
            <person name="Zhang G.Q."/>
            <person name="Liu K.W."/>
            <person name="Li Z."/>
            <person name="Lohaus R."/>
            <person name="Hsiao Y.Y."/>
            <person name="Niu S.C."/>
            <person name="Wang J.Y."/>
            <person name="Lin Y.C."/>
            <person name="Xu Q."/>
            <person name="Chen L.J."/>
            <person name="Yoshida K."/>
            <person name="Fujiwara S."/>
            <person name="Wang Z.W."/>
            <person name="Zhang Y.Q."/>
            <person name="Mitsuda N."/>
            <person name="Wang M."/>
            <person name="Liu G.H."/>
            <person name="Pecoraro L."/>
            <person name="Huang H.X."/>
            <person name="Xiao X.J."/>
            <person name="Lin M."/>
            <person name="Wu X.Y."/>
            <person name="Wu W.L."/>
            <person name="Chen Y.Y."/>
            <person name="Chang S.B."/>
            <person name="Sakamoto S."/>
            <person name="Ohme-Takagi M."/>
            <person name="Yagi M."/>
            <person name="Zeng S.J."/>
            <person name="Shen C.Y."/>
            <person name="Yeh C.M."/>
            <person name="Luo Y.B."/>
            <person name="Tsai W.C."/>
            <person name="Van de Peer Y."/>
            <person name="Liu Z.J."/>
        </authorList>
    </citation>
    <scope>NUCLEOTIDE SEQUENCE [LARGE SCALE GENOMIC DNA]</scope>
    <source>
        <tissue evidence="1">The whole plant</tissue>
    </source>
</reference>
<gene>
    <name evidence="1" type="ORF">MA16_Dca008800</name>
</gene>
<protein>
    <submittedName>
        <fullName evidence="1">Uncharacterized protein</fullName>
    </submittedName>
</protein>
<dbReference type="EMBL" id="KZ503105">
    <property type="protein sequence ID" value="PKU68319.1"/>
    <property type="molecule type" value="Genomic_DNA"/>
</dbReference>
<proteinExistence type="predicted"/>
<keyword evidence="2" id="KW-1185">Reference proteome</keyword>
<dbReference type="Proteomes" id="UP000233837">
    <property type="component" value="Unassembled WGS sequence"/>
</dbReference>
<evidence type="ECO:0000313" key="1">
    <source>
        <dbReference type="EMBL" id="PKU68319.1"/>
    </source>
</evidence>
<dbReference type="AlphaFoldDB" id="A0A2I0VY70"/>
<organism evidence="1 2">
    <name type="scientific">Dendrobium catenatum</name>
    <dbReference type="NCBI Taxonomy" id="906689"/>
    <lineage>
        <taxon>Eukaryota</taxon>
        <taxon>Viridiplantae</taxon>
        <taxon>Streptophyta</taxon>
        <taxon>Embryophyta</taxon>
        <taxon>Tracheophyta</taxon>
        <taxon>Spermatophyta</taxon>
        <taxon>Magnoliopsida</taxon>
        <taxon>Liliopsida</taxon>
        <taxon>Asparagales</taxon>
        <taxon>Orchidaceae</taxon>
        <taxon>Epidendroideae</taxon>
        <taxon>Malaxideae</taxon>
        <taxon>Dendrobiinae</taxon>
        <taxon>Dendrobium</taxon>
    </lineage>
</organism>
<reference evidence="1 2" key="1">
    <citation type="journal article" date="2016" name="Sci. Rep.">
        <title>The Dendrobium catenatum Lindl. genome sequence provides insights into polysaccharide synthase, floral development and adaptive evolution.</title>
        <authorList>
            <person name="Zhang G.Q."/>
            <person name="Xu Q."/>
            <person name="Bian C."/>
            <person name="Tsai W.C."/>
            <person name="Yeh C.M."/>
            <person name="Liu K.W."/>
            <person name="Yoshida K."/>
            <person name="Zhang L.S."/>
            <person name="Chang S.B."/>
            <person name="Chen F."/>
            <person name="Shi Y."/>
            <person name="Su Y.Y."/>
            <person name="Zhang Y.Q."/>
            <person name="Chen L.J."/>
            <person name="Yin Y."/>
            <person name="Lin M."/>
            <person name="Huang H."/>
            <person name="Deng H."/>
            <person name="Wang Z.W."/>
            <person name="Zhu S.L."/>
            <person name="Zhao X."/>
            <person name="Deng C."/>
            <person name="Niu S.C."/>
            <person name="Huang J."/>
            <person name="Wang M."/>
            <person name="Liu G.H."/>
            <person name="Yang H.J."/>
            <person name="Xiao X.J."/>
            <person name="Hsiao Y.Y."/>
            <person name="Wu W.L."/>
            <person name="Chen Y.Y."/>
            <person name="Mitsuda N."/>
            <person name="Ohme-Takagi M."/>
            <person name="Luo Y.B."/>
            <person name="Van de Peer Y."/>
            <person name="Liu Z.J."/>
        </authorList>
    </citation>
    <scope>NUCLEOTIDE SEQUENCE [LARGE SCALE GENOMIC DNA]</scope>
    <source>
        <tissue evidence="1">The whole plant</tissue>
    </source>
</reference>
<evidence type="ECO:0000313" key="2">
    <source>
        <dbReference type="Proteomes" id="UP000233837"/>
    </source>
</evidence>
<name>A0A2I0VY70_9ASPA</name>